<gene>
    <name evidence="1" type="ORF">B9J98_06755</name>
</gene>
<organism evidence="1 2">
    <name type="scientific">Candidatus Terraquivivens tikiterensis</name>
    <dbReference type="NCBI Taxonomy" id="1980982"/>
    <lineage>
        <taxon>Archaea</taxon>
        <taxon>Nitrososphaerota</taxon>
        <taxon>Candidatus Wolframiiraptoraceae</taxon>
        <taxon>Candidatus Terraquivivens</taxon>
    </lineage>
</organism>
<comment type="caution">
    <text evidence="1">The sequence shown here is derived from an EMBL/GenBank/DDBJ whole genome shotgun (WGS) entry which is preliminary data.</text>
</comment>
<protein>
    <submittedName>
        <fullName evidence="1">Uncharacterized protein</fullName>
    </submittedName>
</protein>
<evidence type="ECO:0000313" key="2">
    <source>
        <dbReference type="Proteomes" id="UP000244066"/>
    </source>
</evidence>
<accession>A0A2R7Y1K5</accession>
<evidence type="ECO:0000313" key="1">
    <source>
        <dbReference type="EMBL" id="PUA31368.1"/>
    </source>
</evidence>
<sequence>MILHIEMSAGGIPFEKGSLKGKLVLECPGRAALSEVFKIRPDIEQLLQEVEAKGWMHFYVDHEANIIGEVEFNGTEYQIVPWSVLRGPYGMFIDIGENFPELKGLELKKLVYNVYGRNTYPRAVTVDVQNKVITYVNDAFWKWEEGWEKDEKKTVAALETCEILKWFAGKGFSLHESYDPERYNALVEKFTELAKSRTSATHV</sequence>
<dbReference type="AlphaFoldDB" id="A0A2R7Y1K5"/>
<reference evidence="1 2" key="1">
    <citation type="submission" date="2017-04" db="EMBL/GenBank/DDBJ databases">
        <title>Draft Aigarchaeota genome from a New Zealand hot spring.</title>
        <authorList>
            <person name="Reysenbach A.-L."/>
            <person name="Donaho J.A."/>
            <person name="Gerhart J."/>
            <person name="Kelley J.F."/>
            <person name="Kouba K."/>
            <person name="Podar M."/>
            <person name="Stott M."/>
        </authorList>
    </citation>
    <scope>NUCLEOTIDE SEQUENCE [LARGE SCALE GENOMIC DNA]</scope>
    <source>
        <strain evidence="1">NZ13_MG1</strain>
    </source>
</reference>
<dbReference type="Proteomes" id="UP000244066">
    <property type="component" value="Unassembled WGS sequence"/>
</dbReference>
<proteinExistence type="predicted"/>
<dbReference type="EMBL" id="NDWU01000019">
    <property type="protein sequence ID" value="PUA31368.1"/>
    <property type="molecule type" value="Genomic_DNA"/>
</dbReference>
<name>A0A2R7Y1K5_9ARCH</name>